<dbReference type="Proteomes" id="UP000241085">
    <property type="component" value="Unassembled WGS sequence"/>
</dbReference>
<name>A0A2T4UUN8_9MICO</name>
<keyword evidence="2" id="KW-1185">Reference proteome</keyword>
<evidence type="ECO:0000313" key="1">
    <source>
        <dbReference type="EMBL" id="PTL73213.1"/>
    </source>
</evidence>
<evidence type="ECO:0000313" key="2">
    <source>
        <dbReference type="Proteomes" id="UP000241085"/>
    </source>
</evidence>
<comment type="caution">
    <text evidence="1">The sequence shown here is derived from an EMBL/GenBank/DDBJ whole genome shotgun (WGS) entry which is preliminary data.</text>
</comment>
<accession>A0A2T4UUN8</accession>
<dbReference type="EMBL" id="PZPL01000001">
    <property type="protein sequence ID" value="PTL73213.1"/>
    <property type="molecule type" value="Genomic_DNA"/>
</dbReference>
<sequence>MLLAKWLEEKQLVPHLLIALLDGLADAFLVAGLIGAAIDFWTQRDKDARDDARVRRLLADSAPAFTDAVVRGFASSPEDLRRVATPALLDDLATNALGLRLSDAAFAREIYADLRDTVVRAPERWHDVDVRIRLSSIDERNTGGVPRFAVTVTWEYSVVPSSPVQRFACTSDRDEFHELVSDIPSTSTWFMTPRPGFDASSRDAFELLQFSVDGEEKKIRRSARKTGQTYSVGIGDDAVRDSRMVRIRHVYRTITPRSGHRLYVAIAQPTKGLSLTMDYTDTDIAHMSVTDLVSAAQRPHISRLPEQTAAREISLDVPGWLLPKAEVTFVWTLASEVSSADAGSASAARAA</sequence>
<protein>
    <submittedName>
        <fullName evidence="1">Uncharacterized protein</fullName>
    </submittedName>
</protein>
<dbReference type="RefSeq" id="WP_211315609.1">
    <property type="nucleotide sequence ID" value="NZ_PZPL01000001.1"/>
</dbReference>
<reference evidence="1 2" key="1">
    <citation type="submission" date="2018-03" db="EMBL/GenBank/DDBJ databases">
        <title>Bacteriophage NCPPB3778 and a type I-E CRISPR drive the evolution of the US Biological Select Agent, Rathayibacter toxicus.</title>
        <authorList>
            <person name="Davis E.W.II."/>
            <person name="Tabima J.F."/>
            <person name="Weisberg A.J."/>
            <person name="Dantas Lopes L."/>
            <person name="Wiseman M.S."/>
            <person name="Wiseman M.S."/>
            <person name="Pupko T."/>
            <person name="Belcher M.S."/>
            <person name="Sechler A.J."/>
            <person name="Tancos M.A."/>
            <person name="Schroeder B.K."/>
            <person name="Murray T.D."/>
            <person name="Luster D.G."/>
            <person name="Schneider W.L."/>
            <person name="Rogers E."/>
            <person name="Andreote F.D."/>
            <person name="Grunwald N.J."/>
            <person name="Putnam M.L."/>
            <person name="Chang J.H."/>
        </authorList>
    </citation>
    <scope>NUCLEOTIDE SEQUENCE [LARGE SCALE GENOMIC DNA]</scope>
    <source>
        <strain evidence="1 2">DSM 15933</strain>
    </source>
</reference>
<gene>
    <name evidence="1" type="ORF">C1I63_10375</name>
</gene>
<proteinExistence type="predicted"/>
<organism evidence="1 2">
    <name type="scientific">Rathayibacter caricis DSM 15933</name>
    <dbReference type="NCBI Taxonomy" id="1328867"/>
    <lineage>
        <taxon>Bacteria</taxon>
        <taxon>Bacillati</taxon>
        <taxon>Actinomycetota</taxon>
        <taxon>Actinomycetes</taxon>
        <taxon>Micrococcales</taxon>
        <taxon>Microbacteriaceae</taxon>
        <taxon>Rathayibacter</taxon>
    </lineage>
</organism>
<dbReference type="AlphaFoldDB" id="A0A2T4UUN8"/>